<feature type="compositionally biased region" description="Polar residues" evidence="1">
    <location>
        <begin position="178"/>
        <end position="189"/>
    </location>
</feature>
<protein>
    <submittedName>
        <fullName evidence="2">Uncharacterized protein</fullName>
    </submittedName>
</protein>
<accession>A0A060SN04</accession>
<keyword evidence="3" id="KW-1185">Reference proteome</keyword>
<evidence type="ECO:0000313" key="2">
    <source>
        <dbReference type="EMBL" id="CDO75892.1"/>
    </source>
</evidence>
<gene>
    <name evidence="2" type="ORF">BN946_scf184523.g1</name>
</gene>
<evidence type="ECO:0000313" key="3">
    <source>
        <dbReference type="Proteomes" id="UP000029665"/>
    </source>
</evidence>
<dbReference type="EMBL" id="CCBP010000307">
    <property type="protein sequence ID" value="CDO75892.1"/>
    <property type="molecule type" value="Genomic_DNA"/>
</dbReference>
<feature type="region of interest" description="Disordered" evidence="1">
    <location>
        <begin position="79"/>
        <end position="278"/>
    </location>
</feature>
<feature type="compositionally biased region" description="Low complexity" evidence="1">
    <location>
        <begin position="143"/>
        <end position="166"/>
    </location>
</feature>
<proteinExistence type="predicted"/>
<evidence type="ECO:0000256" key="1">
    <source>
        <dbReference type="SAM" id="MobiDB-lite"/>
    </source>
</evidence>
<reference evidence="2" key="1">
    <citation type="submission" date="2014-01" db="EMBL/GenBank/DDBJ databases">
        <title>The genome of the white-rot fungus Pycnoporus cinnabarinus: a basidiomycete model with a versatile arsenal for lignocellulosic biomass breakdown.</title>
        <authorList>
            <person name="Levasseur A."/>
            <person name="Lomascolo A."/>
            <person name="Ruiz-Duenas F.J."/>
            <person name="Uzan E."/>
            <person name="Piumi F."/>
            <person name="Kues U."/>
            <person name="Ram A.F.J."/>
            <person name="Murat C."/>
            <person name="Haon M."/>
            <person name="Benoit I."/>
            <person name="Arfi Y."/>
            <person name="Chevret D."/>
            <person name="Drula E."/>
            <person name="Kwon M.J."/>
            <person name="Gouret P."/>
            <person name="Lesage-Meessen L."/>
            <person name="Lombard V."/>
            <person name="Mariette J."/>
            <person name="Noirot C."/>
            <person name="Park J."/>
            <person name="Patyshakuliyeva A."/>
            <person name="Wieneger R.A.B."/>
            <person name="Wosten H.A.B."/>
            <person name="Martin F."/>
            <person name="Coutinho P.M."/>
            <person name="de Vries R."/>
            <person name="Martinez A.T."/>
            <person name="Klopp C."/>
            <person name="Pontarotti P."/>
            <person name="Henrissat B."/>
            <person name="Record E."/>
        </authorList>
    </citation>
    <scope>NUCLEOTIDE SEQUENCE [LARGE SCALE GENOMIC DNA]</scope>
    <source>
        <strain evidence="2">BRFM137</strain>
    </source>
</reference>
<dbReference type="HOGENOM" id="CLU_927935_0_0_1"/>
<feature type="non-terminal residue" evidence="2">
    <location>
        <position position="300"/>
    </location>
</feature>
<sequence>MSASLDLFPLRPSSNHYPDLPDHLALSSFLAHSSNPHSPAPASSYARPLARRPSAAYLPFVPLTPIMASPLLTPDLPHAPSPAAVLDTPASAHDPPLPQHQQADHISHHANPTWTTSPPTPPSKLPSPSPPSPLRAIRRRTRSTAISSLPGSVTSSTVSTTRSGPRPASIASYAPTPLSCSYSPDLSSESRTTSAPTARASALPTRRLSLPSDFFKPLPPRPQSVKELPPLPMHPQSAAVHRPADAETLPPSLSRYPGHADALASRTDGASARAGADNTLRAHARRLFSLADDDDDDADG</sequence>
<dbReference type="AlphaFoldDB" id="A0A060SN04"/>
<dbReference type="STRING" id="5643.A0A060SN04"/>
<feature type="compositionally biased region" description="Pro residues" evidence="1">
    <location>
        <begin position="118"/>
        <end position="133"/>
    </location>
</feature>
<dbReference type="Proteomes" id="UP000029665">
    <property type="component" value="Unassembled WGS sequence"/>
</dbReference>
<dbReference type="OrthoDB" id="1716625at2759"/>
<organism evidence="2 3">
    <name type="scientific">Pycnoporus cinnabarinus</name>
    <name type="common">Cinnabar-red polypore</name>
    <name type="synonym">Trametes cinnabarina</name>
    <dbReference type="NCBI Taxonomy" id="5643"/>
    <lineage>
        <taxon>Eukaryota</taxon>
        <taxon>Fungi</taxon>
        <taxon>Dikarya</taxon>
        <taxon>Basidiomycota</taxon>
        <taxon>Agaricomycotina</taxon>
        <taxon>Agaricomycetes</taxon>
        <taxon>Polyporales</taxon>
        <taxon>Polyporaceae</taxon>
        <taxon>Trametes</taxon>
    </lineage>
</organism>
<name>A0A060SN04_PYCCI</name>
<feature type="compositionally biased region" description="Low complexity" evidence="1">
    <location>
        <begin position="190"/>
        <end position="210"/>
    </location>
</feature>
<comment type="caution">
    <text evidence="2">The sequence shown here is derived from an EMBL/GenBank/DDBJ whole genome shotgun (WGS) entry which is preliminary data.</text>
</comment>